<reference evidence="8 9" key="1">
    <citation type="journal article" date="2000" name="Nucleic Acids Res.">
        <title>Complete genome sequence of the alkaliphilic bacterium Bacillus halodurans and genomic sequence comparison with Bacillus subtilis.</title>
        <authorList>
            <person name="Takami H."/>
            <person name="Nakasone K."/>
            <person name="Takaki Y."/>
            <person name="Maeno G."/>
            <person name="Sasaki R."/>
            <person name="Masui N."/>
            <person name="Fuji F."/>
            <person name="Hirama C."/>
            <person name="Nakamura Y."/>
            <person name="Ogasawara N."/>
            <person name="Kuhara S."/>
            <person name="Horikoshi K."/>
        </authorList>
    </citation>
    <scope>NUCLEOTIDE SEQUENCE [LARGE SCALE GENOMIC DNA]</scope>
    <source>
        <strain evidence="9">ATCC BAA-125 / DSM 18197 / FERM 7344 / JCM 9153 / C-125</strain>
    </source>
</reference>
<dbReference type="SUPFAM" id="SSF50692">
    <property type="entry name" value="ADC-like"/>
    <property type="match status" value="1"/>
</dbReference>
<evidence type="ECO:0000256" key="4">
    <source>
        <dbReference type="ARBA" id="ARBA00023004"/>
    </source>
</evidence>
<evidence type="ECO:0000259" key="7">
    <source>
        <dbReference type="PROSITE" id="PS51669"/>
    </source>
</evidence>
<dbReference type="Pfam" id="PF00384">
    <property type="entry name" value="Molybdopterin"/>
    <property type="match status" value="1"/>
</dbReference>
<evidence type="ECO:0000256" key="6">
    <source>
        <dbReference type="SAM" id="MobiDB-lite"/>
    </source>
</evidence>
<dbReference type="PANTHER" id="PTHR43105">
    <property type="entry name" value="RESPIRATORY NITRATE REDUCTASE"/>
    <property type="match status" value="1"/>
</dbReference>
<dbReference type="Gene3D" id="3.40.50.740">
    <property type="match status" value="1"/>
</dbReference>
<gene>
    <name evidence="8" type="primary">nasC</name>
</gene>
<dbReference type="NCBIfam" id="NF047855">
    <property type="entry name" value="AssmNtatRedNasC"/>
    <property type="match status" value="1"/>
</dbReference>
<dbReference type="HOGENOM" id="CLU_000422_13_4_9"/>
<name>Q9KF71_HALH5</name>
<comment type="cofactor">
    <cofactor evidence="1">
        <name>Mo-bis(molybdopterin guanine dinucleotide)</name>
        <dbReference type="ChEBI" id="CHEBI:60539"/>
    </cofactor>
</comment>
<keyword evidence="5" id="KW-0411">Iron-sulfur</keyword>
<evidence type="ECO:0000256" key="1">
    <source>
        <dbReference type="ARBA" id="ARBA00001942"/>
    </source>
</evidence>
<dbReference type="InterPro" id="IPR006963">
    <property type="entry name" value="Mopterin_OxRdtase_4Fe-4S_dom"/>
</dbReference>
<dbReference type="CDD" id="cd00508">
    <property type="entry name" value="MopB_CT_Fdh-Nap-like"/>
    <property type="match status" value="1"/>
</dbReference>
<dbReference type="SMART" id="SM00926">
    <property type="entry name" value="Molybdop_Fe4S4"/>
    <property type="match status" value="1"/>
</dbReference>
<dbReference type="PROSITE" id="PS51669">
    <property type="entry name" value="4FE4S_MOW_BIS_MGD"/>
    <property type="match status" value="1"/>
</dbReference>
<evidence type="ECO:0000256" key="3">
    <source>
        <dbReference type="ARBA" id="ARBA00022723"/>
    </source>
</evidence>
<dbReference type="GO" id="GO:0003954">
    <property type="term" value="F:NADH dehydrogenase activity"/>
    <property type="evidence" value="ECO:0007669"/>
    <property type="project" value="TreeGrafter"/>
</dbReference>
<dbReference type="InterPro" id="IPR006657">
    <property type="entry name" value="MoPterin_dinucl-bd_dom"/>
</dbReference>
<dbReference type="InterPro" id="IPR009010">
    <property type="entry name" value="Asp_de-COase-like_dom_sf"/>
</dbReference>
<keyword evidence="3" id="KW-0479">Metal-binding</keyword>
<keyword evidence="4" id="KW-0408">Iron</keyword>
<dbReference type="SUPFAM" id="SSF53706">
    <property type="entry name" value="Formate dehydrogenase/DMSO reductase, domains 1-3"/>
    <property type="match status" value="1"/>
</dbReference>
<dbReference type="PIR" id="G83726">
    <property type="entry name" value="G83726"/>
</dbReference>
<organism evidence="8 9">
    <name type="scientific">Halalkalibacterium halodurans (strain ATCC BAA-125 / DSM 18197 / FERM 7344 / JCM 9153 / C-125)</name>
    <name type="common">Bacillus halodurans</name>
    <dbReference type="NCBI Taxonomy" id="272558"/>
    <lineage>
        <taxon>Bacteria</taxon>
        <taxon>Bacillati</taxon>
        <taxon>Bacillota</taxon>
        <taxon>Bacilli</taxon>
        <taxon>Bacillales</taxon>
        <taxon>Bacillaceae</taxon>
        <taxon>Halalkalibacterium (ex Joshi et al. 2022)</taxon>
    </lineage>
</organism>
<dbReference type="STRING" id="272558.gene:10726489"/>
<dbReference type="CDD" id="cd02754">
    <property type="entry name" value="MopB_Nitrate-R-NapA-like"/>
    <property type="match status" value="1"/>
</dbReference>
<dbReference type="GO" id="GO:0046872">
    <property type="term" value="F:metal ion binding"/>
    <property type="evidence" value="ECO:0007669"/>
    <property type="project" value="UniProtKB-KW"/>
</dbReference>
<dbReference type="Pfam" id="PF04879">
    <property type="entry name" value="Molybdop_Fe4S4"/>
    <property type="match status" value="1"/>
</dbReference>
<dbReference type="Proteomes" id="UP000001258">
    <property type="component" value="Chromosome"/>
</dbReference>
<dbReference type="Gene3D" id="2.40.40.20">
    <property type="match status" value="1"/>
</dbReference>
<dbReference type="eggNOG" id="COG0243">
    <property type="taxonomic scope" value="Bacteria"/>
</dbReference>
<evidence type="ECO:0000256" key="2">
    <source>
        <dbReference type="ARBA" id="ARBA00022485"/>
    </source>
</evidence>
<feature type="domain" description="4Fe-4S Mo/W bis-MGD-type" evidence="7">
    <location>
        <begin position="18"/>
        <end position="77"/>
    </location>
</feature>
<dbReference type="Pfam" id="PF01568">
    <property type="entry name" value="Molydop_binding"/>
    <property type="match status" value="1"/>
</dbReference>
<dbReference type="AlphaFoldDB" id="Q9KF71"/>
<dbReference type="PROSITE" id="PS00490">
    <property type="entry name" value="MOLYBDOPTERIN_PROK_2"/>
    <property type="match status" value="1"/>
</dbReference>
<keyword evidence="2" id="KW-0004">4Fe-4S</keyword>
<dbReference type="GO" id="GO:0051539">
    <property type="term" value="F:4 iron, 4 sulfur cluster binding"/>
    <property type="evidence" value="ECO:0007669"/>
    <property type="project" value="UniProtKB-KW"/>
</dbReference>
<dbReference type="GO" id="GO:0022904">
    <property type="term" value="P:respiratory electron transport chain"/>
    <property type="evidence" value="ECO:0007669"/>
    <property type="project" value="TreeGrafter"/>
</dbReference>
<dbReference type="InterPro" id="IPR006655">
    <property type="entry name" value="Mopterin_OxRdtase_prok_CS"/>
</dbReference>
<feature type="region of interest" description="Disordered" evidence="6">
    <location>
        <begin position="712"/>
        <end position="743"/>
    </location>
</feature>
<dbReference type="InterPro" id="IPR006656">
    <property type="entry name" value="Mopterin_OxRdtase"/>
</dbReference>
<dbReference type="GO" id="GO:0016020">
    <property type="term" value="C:membrane"/>
    <property type="evidence" value="ECO:0007669"/>
    <property type="project" value="TreeGrafter"/>
</dbReference>
<proteinExistence type="predicted"/>
<evidence type="ECO:0000256" key="5">
    <source>
        <dbReference type="ARBA" id="ARBA00023014"/>
    </source>
</evidence>
<keyword evidence="9" id="KW-1185">Reference proteome</keyword>
<dbReference type="Gene3D" id="2.20.25.90">
    <property type="entry name" value="ADC-like domains"/>
    <property type="match status" value="1"/>
</dbReference>
<dbReference type="EMBL" id="BA000004">
    <property type="protein sequence ID" value="BAB04334.1"/>
    <property type="molecule type" value="Genomic_DNA"/>
</dbReference>
<protein>
    <submittedName>
        <fullName evidence="8">Assimilatory nitrate reductase (Catalytic subunit)</fullName>
    </submittedName>
</protein>
<evidence type="ECO:0000313" key="9">
    <source>
        <dbReference type="Proteomes" id="UP000001258"/>
    </source>
</evidence>
<dbReference type="InterPro" id="IPR050123">
    <property type="entry name" value="Prok_molybdopt-oxidoreductase"/>
</dbReference>
<dbReference type="GO" id="GO:0043546">
    <property type="term" value="F:molybdopterin cofactor binding"/>
    <property type="evidence" value="ECO:0007669"/>
    <property type="project" value="InterPro"/>
</dbReference>
<dbReference type="KEGG" id="bha:BH0615"/>
<dbReference type="PANTHER" id="PTHR43105:SF10">
    <property type="entry name" value="NADH-QUINONE OXIDOREDUCTASE SUBUNIT G"/>
    <property type="match status" value="1"/>
</dbReference>
<accession>Q9KF71</accession>
<dbReference type="Gene3D" id="3.40.228.10">
    <property type="entry name" value="Dimethylsulfoxide Reductase, domain 2"/>
    <property type="match status" value="1"/>
</dbReference>
<evidence type="ECO:0000313" key="8">
    <source>
        <dbReference type="EMBL" id="BAB04334.1"/>
    </source>
</evidence>
<sequence length="743" mass="82693">MEEMIQFFREKQKQQGKEARYDTRCPFCSVQCSMTLTEEKLVATSRFKAIPNKQDPTSEGRLCIKGVHAHQHTVHRERIRQPLVKTGGAFVETSWEVALGLIAERFKRLQKSYGQDAVGVFGGGSLTNEEAYLLGKFARLALGTRYIDYNGRYCMSSAAAAANLTFGVDRGLTNELREVEDAECIVLAGTNLAECQPTLMPYLRRAKKNGAFIIVLDPRETGTTKIANLHLKPKPGTDGAIAAGMLKVLIEEELIDRTFIEARTNGFEQVESELQEIALAELALAAGVPEEQIREAAIRFGEAQTGMIFTARGVEQQATGTADVRQFLHILLATGKIGRYACGYGAVTGQGNGQGGREHGQKADQLPGYRSIESPEDRAYIASVWNVEEKDIPRKGVSAFELFQKIDQQDVRGMFIMGSNPVLSSPHENLVKRALSRLDVLVVVDMFISETAEYADIILPTTSYLEDEGTMTNFEGRVVHRPGSKPPFGKAKHDWQILCELAEALDRSHGFQFSSPEEIFNELCLASKGGKADYSGLSYEKIKGEGVLWPCPTKEHEGTGRLFEDRFYTEDGRAQFGSVHCPVDSENDEYPILLTTGRVLTQYLSGTQTRRSDALLFKEPEPFVLLHPETASSYQIQDEDWVMVRSPYGEAKLKARQSEGIREDTVFVPFHWAGSVSINHVVAPELDPTSRMPAFKRTKVKLKKIIEEKGESWYSGQKNDRQESENTDDILDPVHSGGVAKNR</sequence>